<evidence type="ECO:0000313" key="2">
    <source>
        <dbReference type="EMBL" id="MDD9328241.1"/>
    </source>
</evidence>
<evidence type="ECO:0000313" key="3">
    <source>
        <dbReference type="EMBL" id="WWY03098.1"/>
    </source>
</evidence>
<protein>
    <submittedName>
        <fullName evidence="2">Metallophosphoesterase</fullName>
    </submittedName>
</protein>
<dbReference type="EMBL" id="CP146598">
    <property type="protein sequence ID" value="WWY03098.1"/>
    <property type="molecule type" value="Genomic_DNA"/>
</dbReference>
<dbReference type="GO" id="GO:0016787">
    <property type="term" value="F:hydrolase activity"/>
    <property type="evidence" value="ECO:0007669"/>
    <property type="project" value="InterPro"/>
</dbReference>
<proteinExistence type="predicted"/>
<accession>A0A9X4IE03</accession>
<dbReference type="RefSeq" id="WP_274585346.1">
    <property type="nucleotide sequence ID" value="NZ_CP146598.1"/>
</dbReference>
<dbReference type="InterPro" id="IPR029052">
    <property type="entry name" value="Metallo-depent_PP-like"/>
</dbReference>
<dbReference type="Pfam" id="PF00149">
    <property type="entry name" value="Metallophos"/>
    <property type="match status" value="1"/>
</dbReference>
<name>A0A9X4IE03_9NEIS</name>
<dbReference type="EMBL" id="JAPQFL010000005">
    <property type="protein sequence ID" value="MDD9328241.1"/>
    <property type="molecule type" value="Genomic_DNA"/>
</dbReference>
<evidence type="ECO:0000259" key="1">
    <source>
        <dbReference type="Pfam" id="PF00149"/>
    </source>
</evidence>
<reference evidence="3" key="2">
    <citation type="submission" date="2024-02" db="EMBL/GenBank/DDBJ databases">
        <title>Neisseria leonii sp. nov.</title>
        <authorList>
            <person name="Boutroux M."/>
            <person name="Favre-Rochex S."/>
            <person name="Gorgette O."/>
            <person name="Touak G."/>
            <person name="Muhle E."/>
            <person name="Chesneau O."/>
            <person name="Clermont D."/>
            <person name="Rahi P."/>
        </authorList>
    </citation>
    <scope>NUCLEOTIDE SEQUENCE</scope>
    <source>
        <strain evidence="3">51.81</strain>
    </source>
</reference>
<evidence type="ECO:0000313" key="4">
    <source>
        <dbReference type="Proteomes" id="UP001149607"/>
    </source>
</evidence>
<dbReference type="Gene3D" id="3.60.21.10">
    <property type="match status" value="1"/>
</dbReference>
<gene>
    <name evidence="2" type="ORF">ORY91_001661</name>
    <name evidence="3" type="ORF">V9W64_10530</name>
</gene>
<dbReference type="AlphaFoldDB" id="A0A9X4IE03"/>
<dbReference type="Proteomes" id="UP001149607">
    <property type="component" value="Chromosome"/>
</dbReference>
<organism evidence="2">
    <name type="scientific">Neisseria leonii</name>
    <dbReference type="NCBI Taxonomy" id="2995413"/>
    <lineage>
        <taxon>Bacteria</taxon>
        <taxon>Pseudomonadati</taxon>
        <taxon>Pseudomonadota</taxon>
        <taxon>Betaproteobacteria</taxon>
        <taxon>Neisseriales</taxon>
        <taxon>Neisseriaceae</taxon>
        <taxon>Neisseria</taxon>
    </lineage>
</organism>
<dbReference type="SUPFAM" id="SSF56300">
    <property type="entry name" value="Metallo-dependent phosphatases"/>
    <property type="match status" value="1"/>
</dbReference>
<reference evidence="2" key="1">
    <citation type="submission" date="2022-10" db="EMBL/GenBank/DDBJ databases">
        <authorList>
            <person name="Boutroux M."/>
        </authorList>
    </citation>
    <scope>NUCLEOTIDE SEQUENCE</scope>
    <source>
        <strain evidence="2">51.81</strain>
    </source>
</reference>
<sequence length="349" mass="38431">MKLFIINDLHLGVSRVSGTTRESAAALGAWQAAQFDRLLALAEDATHLLINGDLFDKFDVDKQVEYQTFYRLYTWLGVPGNRHLILSAGNHDLSTNSTRRSSFSNLCLYLRALLPGQVSVVEANETFYGEGFAVVAHHANQELFEEALNKVCETFSDGHCFVHANLMSPFAVHTDHSLNVSREMLDKLAARSITAVFAHEHNARTLDNAVVTGNQIPSSVSDCLDPNPAKQYAVLENGRLTTHDFIRLSDVYAEADWTSDGIPETLFVRLTGPAEYTQAAEVVQRAAEIRRRSSAFIVANGVKTGKVEADGAEEAVKTFDVTALVFDTLPEKYRKLLTEVIAKTEGGTP</sequence>
<dbReference type="InterPro" id="IPR004843">
    <property type="entry name" value="Calcineurin-like_PHP"/>
</dbReference>
<keyword evidence="4" id="KW-1185">Reference proteome</keyword>
<feature type="domain" description="Calcineurin-like phosphoesterase" evidence="1">
    <location>
        <begin position="1"/>
        <end position="116"/>
    </location>
</feature>